<dbReference type="EMBL" id="CYZT01000070">
    <property type="protein sequence ID" value="CUO30226.1"/>
    <property type="molecule type" value="Genomic_DNA"/>
</dbReference>
<evidence type="ECO:0000313" key="2">
    <source>
        <dbReference type="Proteomes" id="UP000095746"/>
    </source>
</evidence>
<sequence length="142" mass="15559">MRSTTSRPTALTCRYTSLPIISDTSTLLDTVSLPGAAAKAMCSGRMPTVTLRSPTPFPVSSSWALPPSTTVASPTLSWYLPSFFSSSPSKKFIWGEPMKPATNRLAGWSNTSWGVPICWMKPSFMMTMRSPRVMASVWSWVT</sequence>
<proteinExistence type="predicted"/>
<dbReference type="Proteomes" id="UP000095746">
    <property type="component" value="Unassembled WGS sequence"/>
</dbReference>
<reference evidence="1 2" key="1">
    <citation type="submission" date="2015-09" db="EMBL/GenBank/DDBJ databases">
        <authorList>
            <consortium name="Pathogen Informatics"/>
        </authorList>
    </citation>
    <scope>NUCLEOTIDE SEQUENCE [LARGE SCALE GENOMIC DNA]</scope>
    <source>
        <strain evidence="1 2">2789STDY5608854</strain>
    </source>
</reference>
<organism evidence="1 2">
    <name type="scientific">Flavonifractor plautii</name>
    <name type="common">Fusobacterium plautii</name>
    <dbReference type="NCBI Taxonomy" id="292800"/>
    <lineage>
        <taxon>Bacteria</taxon>
        <taxon>Bacillati</taxon>
        <taxon>Bacillota</taxon>
        <taxon>Clostridia</taxon>
        <taxon>Eubacteriales</taxon>
        <taxon>Oscillospiraceae</taxon>
        <taxon>Flavonifractor</taxon>
    </lineage>
</organism>
<protein>
    <submittedName>
        <fullName evidence="1">Uncharacterized protein</fullName>
    </submittedName>
</protein>
<gene>
    <name evidence="1" type="ORF">ERS852411_01309</name>
</gene>
<evidence type="ECO:0000313" key="1">
    <source>
        <dbReference type="EMBL" id="CUO30226.1"/>
    </source>
</evidence>
<name>A0A174E167_FLAPL</name>
<accession>A0A174E167</accession>
<dbReference type="AlphaFoldDB" id="A0A174E167"/>